<dbReference type="Pfam" id="PF08238">
    <property type="entry name" value="Sel1"/>
    <property type="match status" value="5"/>
</dbReference>
<reference evidence="1" key="1">
    <citation type="journal article" date="2014" name="Int. J. Syst. Evol. Microbiol.">
        <title>Complete genome of a new Firmicutes species belonging to the dominant human colonic microbiota ('Ruminococcus bicirculans') reveals two chromosomes and a selective capacity to utilize plant glucans.</title>
        <authorList>
            <consortium name="NISC Comparative Sequencing Program"/>
            <person name="Wegmann U."/>
            <person name="Louis P."/>
            <person name="Goesmann A."/>
            <person name="Henrissat B."/>
            <person name="Duncan S.H."/>
            <person name="Flint H.J."/>
        </authorList>
    </citation>
    <scope>NUCLEOTIDE SEQUENCE</scope>
    <source>
        <strain evidence="1">CECT 7703</strain>
    </source>
</reference>
<dbReference type="RefSeq" id="WP_290331001.1">
    <property type="nucleotide sequence ID" value="NZ_JAUFPU010000001.1"/>
</dbReference>
<dbReference type="Gene3D" id="1.25.40.10">
    <property type="entry name" value="Tetratricopeptide repeat domain"/>
    <property type="match status" value="1"/>
</dbReference>
<keyword evidence="2" id="KW-1185">Reference proteome</keyword>
<reference evidence="1" key="2">
    <citation type="submission" date="2023-06" db="EMBL/GenBank/DDBJ databases">
        <authorList>
            <person name="Lucena T."/>
            <person name="Sun Q."/>
        </authorList>
    </citation>
    <scope>NUCLEOTIDE SEQUENCE</scope>
    <source>
        <strain evidence="1">CECT 7703</strain>
    </source>
</reference>
<comment type="caution">
    <text evidence="1">The sequence shown here is derived from an EMBL/GenBank/DDBJ whole genome shotgun (WGS) entry which is preliminary data.</text>
</comment>
<dbReference type="SUPFAM" id="SSF81901">
    <property type="entry name" value="HCP-like"/>
    <property type="match status" value="1"/>
</dbReference>
<organism evidence="1 2">
    <name type="scientific">Chitinimonas viridis</name>
    <dbReference type="NCBI Taxonomy" id="664880"/>
    <lineage>
        <taxon>Bacteria</taxon>
        <taxon>Pseudomonadati</taxon>
        <taxon>Pseudomonadota</taxon>
        <taxon>Betaproteobacteria</taxon>
        <taxon>Neisseriales</taxon>
        <taxon>Chitinibacteraceae</taxon>
        <taxon>Chitinimonas</taxon>
    </lineage>
</organism>
<proteinExistence type="predicted"/>
<dbReference type="InterPro" id="IPR011990">
    <property type="entry name" value="TPR-like_helical_dom_sf"/>
</dbReference>
<protein>
    <submittedName>
        <fullName evidence="1">Tetratricopeptide repeat protein</fullName>
    </submittedName>
</protein>
<dbReference type="PANTHER" id="PTHR43628:SF1">
    <property type="entry name" value="CHITIN SYNTHASE REGULATORY FACTOR 2-RELATED"/>
    <property type="match status" value="1"/>
</dbReference>
<gene>
    <name evidence="1" type="ORF">QWZ03_00890</name>
</gene>
<accession>A0ABT8AZB9</accession>
<dbReference type="InterPro" id="IPR006597">
    <property type="entry name" value="Sel1-like"/>
</dbReference>
<dbReference type="EMBL" id="JAUFPU010000001">
    <property type="protein sequence ID" value="MDN3575327.1"/>
    <property type="molecule type" value="Genomic_DNA"/>
</dbReference>
<evidence type="ECO:0000313" key="2">
    <source>
        <dbReference type="Proteomes" id="UP001180081"/>
    </source>
</evidence>
<dbReference type="Proteomes" id="UP001180081">
    <property type="component" value="Unassembled WGS sequence"/>
</dbReference>
<dbReference type="SMART" id="SM00671">
    <property type="entry name" value="SEL1"/>
    <property type="match status" value="4"/>
</dbReference>
<evidence type="ECO:0000313" key="1">
    <source>
        <dbReference type="EMBL" id="MDN3575327.1"/>
    </source>
</evidence>
<dbReference type="PANTHER" id="PTHR43628">
    <property type="entry name" value="ACTIVATOR OF C KINASE PROTEIN 1-RELATED"/>
    <property type="match status" value="1"/>
</dbReference>
<dbReference type="InterPro" id="IPR052945">
    <property type="entry name" value="Mitotic_Regulator"/>
</dbReference>
<name>A0ABT8AZB9_9NEIS</name>
<sequence>MTHFRLALYLLSATTLADPIDEAYAAYARGDKPVALQRYRQLAEQGHALAQFNYAMMLRRGEAGQTQEDWLVWLEKAATGGVMNANYVLGLAYERGDGVPVSQVLATRWFKLAAEQGHTEAQLDLGTQYFLGRGAPKDYTEAARWYEKAAEGGNMGAQYLIASMYEHGDGKPVDIAQALMWYTAAARQGDPAAKLKAEVLARSRP</sequence>